<sequence>MKVGIEDICFYTASYYLDLQVLAEVHQIDVEKFYAGIGQEQMSMAAPDEDIVTMAAAAALPVVEGQDKSAIRTLLFASESGIDQSKSAGVYVHRLLELDPACRVVELKQACYSATSAIQMACALVARQPQQKVLVIASDIARYDLDSSGEPTQGCGAVAMLISADPKIMEVEPVSGLYTEDVMDFWRPNYRGTALVDGKYSTKVYLKSLKHAWLDYQQQGGHAFSEFNYFCYHQPFTRMAQKAHSHLLKQVGASLSMAEAEAQIADTLSYNRSIGNSYTASIYIGLTSLLENAEHDLSGQRVGFFSYGSGCVAELFSGVVQPGYQAHLHKDYHQTLLARRQSVDYATYRRLYDYPNPVDGGEHAIAAETTGPFRLAAISQHKRIYEKTAS</sequence>
<evidence type="ECO:0000313" key="7">
    <source>
        <dbReference type="EMBL" id="PPC79297.1"/>
    </source>
</evidence>
<feature type="binding site" evidence="4">
    <location>
        <position position="276"/>
    </location>
    <ligand>
        <name>(3S)-3-hydroxy-3-methylglutaryl-CoA</name>
        <dbReference type="ChEBI" id="CHEBI:43074"/>
    </ligand>
</feature>
<dbReference type="Proteomes" id="UP000238196">
    <property type="component" value="Unassembled WGS sequence"/>
</dbReference>
<evidence type="ECO:0000256" key="3">
    <source>
        <dbReference type="PIRSR" id="PIRSR611554-1"/>
    </source>
</evidence>
<protein>
    <submittedName>
        <fullName evidence="7">Hydroxymethylglutaryl-CoA synthase</fullName>
    </submittedName>
</protein>
<dbReference type="Pfam" id="PF01154">
    <property type="entry name" value="HMG_CoA_synt_N"/>
    <property type="match status" value="1"/>
</dbReference>
<feature type="active site" description="Proton donor/acceptor" evidence="3">
    <location>
        <position position="79"/>
    </location>
</feature>
<comment type="caution">
    <text evidence="7">The sequence shown here is derived from an EMBL/GenBank/DDBJ whole genome shotgun (WGS) entry which is preliminary data.</text>
</comment>
<proteinExistence type="inferred from homology"/>
<gene>
    <name evidence="7" type="ORF">C4K68_00910</name>
</gene>
<comment type="similarity">
    <text evidence="1">Belongs to the thiolase-like superfamily. HMG-CoA synthase family.</text>
</comment>
<evidence type="ECO:0000313" key="8">
    <source>
        <dbReference type="Proteomes" id="UP000238196"/>
    </source>
</evidence>
<dbReference type="AlphaFoldDB" id="A0A2S5KWS0"/>
<evidence type="ECO:0000256" key="1">
    <source>
        <dbReference type="ARBA" id="ARBA00007061"/>
    </source>
</evidence>
<dbReference type="GO" id="GO:0004421">
    <property type="term" value="F:hydroxymethylglutaryl-CoA synthase activity"/>
    <property type="evidence" value="ECO:0007669"/>
    <property type="project" value="InterPro"/>
</dbReference>
<feature type="binding site" evidence="4">
    <location>
        <position position="143"/>
    </location>
    <ligand>
        <name>(3S)-3-hydroxy-3-methylglutaryl-CoA</name>
        <dbReference type="ChEBI" id="CHEBI:43074"/>
    </ligand>
</feature>
<evidence type="ECO:0000256" key="2">
    <source>
        <dbReference type="ARBA" id="ARBA00022679"/>
    </source>
</evidence>
<feature type="active site" description="Acyl-thioester intermediate" evidence="3">
    <location>
        <position position="111"/>
    </location>
</feature>
<dbReference type="NCBIfam" id="TIGR01835">
    <property type="entry name" value="HMG-CoA-S_prok"/>
    <property type="match status" value="1"/>
</dbReference>
<dbReference type="EMBL" id="PRLP01000003">
    <property type="protein sequence ID" value="PPC79297.1"/>
    <property type="molecule type" value="Genomic_DNA"/>
</dbReference>
<organism evidence="7 8">
    <name type="scientific">Proteobacteria bacterium 228</name>
    <dbReference type="NCBI Taxonomy" id="2083153"/>
    <lineage>
        <taxon>Bacteria</taxon>
        <taxon>Pseudomonadati</taxon>
        <taxon>Pseudomonadota</taxon>
    </lineage>
</organism>
<dbReference type="GO" id="GO:0006084">
    <property type="term" value="P:acetyl-CoA metabolic process"/>
    <property type="evidence" value="ECO:0007669"/>
    <property type="project" value="InterPro"/>
</dbReference>
<dbReference type="PANTHER" id="PTHR43323">
    <property type="entry name" value="3-HYDROXY-3-METHYLGLUTARYL COENZYME A SYNTHASE"/>
    <property type="match status" value="1"/>
</dbReference>
<dbReference type="SUPFAM" id="SSF53901">
    <property type="entry name" value="Thiolase-like"/>
    <property type="match status" value="2"/>
</dbReference>
<dbReference type="InterPro" id="IPR016039">
    <property type="entry name" value="Thiolase-like"/>
</dbReference>
<dbReference type="CDD" id="cd00827">
    <property type="entry name" value="init_cond_enzymes"/>
    <property type="match status" value="1"/>
</dbReference>
<feature type="binding site" evidence="4">
    <location>
        <position position="29"/>
    </location>
    <ligand>
        <name>(3S)-3-hydroxy-3-methylglutaryl-CoA</name>
        <dbReference type="ChEBI" id="CHEBI:43074"/>
    </ligand>
</feature>
<keyword evidence="2" id="KW-0808">Transferase</keyword>
<feature type="domain" description="Hydroxymethylglutaryl-coenzyme A synthase C-terminal" evidence="6">
    <location>
        <begin position="174"/>
        <end position="248"/>
    </location>
</feature>
<dbReference type="InterPro" id="IPR013746">
    <property type="entry name" value="HMG_CoA_synt_C_dom"/>
</dbReference>
<dbReference type="PANTHER" id="PTHR43323:SF2">
    <property type="entry name" value="HYDROXYMETHYLGLUTARYL-COA SYNTHASE"/>
    <property type="match status" value="1"/>
</dbReference>
<accession>A0A2S5KWS0</accession>
<dbReference type="OrthoDB" id="9769523at2"/>
<evidence type="ECO:0000259" key="6">
    <source>
        <dbReference type="Pfam" id="PF08540"/>
    </source>
</evidence>
<feature type="domain" description="Hydroxymethylglutaryl-coenzyme A synthase C-terminal" evidence="6">
    <location>
        <begin position="255"/>
        <end position="326"/>
    </location>
</feature>
<feature type="active site" description="Proton donor/acceptor" evidence="3">
    <location>
        <position position="233"/>
    </location>
</feature>
<name>A0A2S5KWS0_9PROT</name>
<feature type="binding site" evidence="4">
    <location>
        <position position="242"/>
    </location>
    <ligand>
        <name>(3S)-3-hydroxy-3-methylglutaryl-CoA</name>
        <dbReference type="ChEBI" id="CHEBI:43074"/>
    </ligand>
</feature>
<feature type="domain" description="Hydroxymethylglutaryl-coenzyme A synthase N-terminal" evidence="5">
    <location>
        <begin position="2"/>
        <end position="165"/>
    </location>
</feature>
<dbReference type="Pfam" id="PF08540">
    <property type="entry name" value="HMG_CoA_synt_C"/>
    <property type="match status" value="2"/>
</dbReference>
<reference evidence="7 8" key="1">
    <citation type="submission" date="2018-02" db="EMBL/GenBank/DDBJ databases">
        <title>novel marine gammaproteobacteria from coastal saline agro ecosystem.</title>
        <authorList>
            <person name="Krishnan R."/>
            <person name="Ramesh Kumar N."/>
        </authorList>
    </citation>
    <scope>NUCLEOTIDE SEQUENCE [LARGE SCALE GENOMIC DNA]</scope>
    <source>
        <strain evidence="7 8">228</strain>
    </source>
</reference>
<dbReference type="InterPro" id="IPR011554">
    <property type="entry name" value="HMG_CoA_synthase_prok"/>
</dbReference>
<evidence type="ECO:0000259" key="5">
    <source>
        <dbReference type="Pfam" id="PF01154"/>
    </source>
</evidence>
<dbReference type="InterPro" id="IPR013528">
    <property type="entry name" value="HMG_CoA_synth_N"/>
</dbReference>
<dbReference type="Gene3D" id="3.40.47.10">
    <property type="match status" value="2"/>
</dbReference>
<evidence type="ECO:0000256" key="4">
    <source>
        <dbReference type="PIRSR" id="PIRSR611554-2"/>
    </source>
</evidence>